<name>A0A5E4Y069_9BURK</name>
<feature type="chain" id="PRO_5022730453" evidence="1">
    <location>
        <begin position="21"/>
        <end position="461"/>
    </location>
</feature>
<proteinExistence type="predicted"/>
<evidence type="ECO:0000313" key="2">
    <source>
        <dbReference type="EMBL" id="VVE41705.1"/>
    </source>
</evidence>
<gene>
    <name evidence="2" type="ORF">PEP31012_04220</name>
</gene>
<sequence>MKTKAIAAAALLVATGSAMAYPSHHQQYSFSFIGNETNVLNLVGIFGLIGIRGCVTVDNTGNAVVQSNQSVDAHHVYLRGPLLGSYVTGDVTYGVHSHTTTVSNQGSAYLLAGSTTKSFDNTTSWVNAEANGHLNTSHSFQAGAGYIAGQSSSGSGGFIAGGGYQYSNIAGGGGIIGGGFIPLPPFGGAVYGGYLAGNFGAGQGSVWGGYAYGQQSQEAGGFLAAGFLNTQKSFDAGFHGLFNYGQASVHSESIAAGALWGFSDTYMKSTTWVHGAITYHINTAQLQTMGATLGNGALANANGNIGVNVAAGADNAQANNVAIASLNAQPVYASAQVFANQSSRGSASISQFYVNASVGDNALAGATGNVGVNVAAGVGNVQQNGLAAAVSQSGFGWYKGGAANSTAQTDQSASMHASGDFIANAALGNGALAWASGNIGVNVASGIGNVQNNSLAVSAIK</sequence>
<feature type="signal peptide" evidence="1">
    <location>
        <begin position="1"/>
        <end position="20"/>
    </location>
</feature>
<reference evidence="2 3" key="1">
    <citation type="submission" date="2019-08" db="EMBL/GenBank/DDBJ databases">
        <authorList>
            <person name="Peeters C."/>
        </authorList>
    </citation>
    <scope>NUCLEOTIDE SEQUENCE [LARGE SCALE GENOMIC DNA]</scope>
    <source>
        <strain evidence="2 3">LMG 31012</strain>
    </source>
</reference>
<protein>
    <submittedName>
        <fullName evidence="2">Uncharacterized protein</fullName>
    </submittedName>
</protein>
<dbReference type="RefSeq" id="WP_150591242.1">
    <property type="nucleotide sequence ID" value="NZ_CABPSH010000015.1"/>
</dbReference>
<keyword evidence="1" id="KW-0732">Signal</keyword>
<evidence type="ECO:0000313" key="3">
    <source>
        <dbReference type="Proteomes" id="UP000400981"/>
    </source>
</evidence>
<dbReference type="Proteomes" id="UP000400981">
    <property type="component" value="Unassembled WGS sequence"/>
</dbReference>
<keyword evidence="3" id="KW-1185">Reference proteome</keyword>
<dbReference type="EMBL" id="CABPSH010000015">
    <property type="protein sequence ID" value="VVE41705.1"/>
    <property type="molecule type" value="Genomic_DNA"/>
</dbReference>
<dbReference type="AlphaFoldDB" id="A0A5E4Y069"/>
<accession>A0A5E4Y069</accession>
<organism evidence="2 3">
    <name type="scientific">Pandoraea eparura</name>
    <dbReference type="NCBI Taxonomy" id="2508291"/>
    <lineage>
        <taxon>Bacteria</taxon>
        <taxon>Pseudomonadati</taxon>
        <taxon>Pseudomonadota</taxon>
        <taxon>Betaproteobacteria</taxon>
        <taxon>Burkholderiales</taxon>
        <taxon>Burkholderiaceae</taxon>
        <taxon>Pandoraea</taxon>
    </lineage>
</organism>
<dbReference type="OrthoDB" id="9113307at2"/>
<evidence type="ECO:0000256" key="1">
    <source>
        <dbReference type="SAM" id="SignalP"/>
    </source>
</evidence>